<evidence type="ECO:0008006" key="3">
    <source>
        <dbReference type="Google" id="ProtNLM"/>
    </source>
</evidence>
<reference evidence="1 2" key="1">
    <citation type="submission" date="2019-06" db="EMBL/GenBank/DDBJ databases">
        <title>Genomic Encyclopedia of Archaeal and Bacterial Type Strains, Phase II (KMG-II): from individual species to whole genera.</title>
        <authorList>
            <person name="Goeker M."/>
        </authorList>
    </citation>
    <scope>NUCLEOTIDE SEQUENCE [LARGE SCALE GENOMIC DNA]</scope>
    <source>
        <strain evidence="1 2">DSM 18423</strain>
    </source>
</reference>
<dbReference type="PROSITE" id="PS51257">
    <property type="entry name" value="PROKAR_LIPOPROTEIN"/>
    <property type="match status" value="1"/>
</dbReference>
<dbReference type="Proteomes" id="UP000320582">
    <property type="component" value="Unassembled WGS sequence"/>
</dbReference>
<name>A0A543K8Z1_9RHOB</name>
<evidence type="ECO:0000313" key="2">
    <source>
        <dbReference type="Proteomes" id="UP000320582"/>
    </source>
</evidence>
<dbReference type="EMBL" id="VFPT01000001">
    <property type="protein sequence ID" value="TQM91514.1"/>
    <property type="molecule type" value="Genomic_DNA"/>
</dbReference>
<dbReference type="AlphaFoldDB" id="A0A543K8Z1"/>
<accession>A0A543K8Z1</accession>
<proteinExistence type="predicted"/>
<organism evidence="1 2">
    <name type="scientific">Roseinatronobacter monicus</name>
    <dbReference type="NCBI Taxonomy" id="393481"/>
    <lineage>
        <taxon>Bacteria</taxon>
        <taxon>Pseudomonadati</taxon>
        <taxon>Pseudomonadota</taxon>
        <taxon>Alphaproteobacteria</taxon>
        <taxon>Rhodobacterales</taxon>
        <taxon>Paracoccaceae</taxon>
        <taxon>Roseinatronobacter</taxon>
    </lineage>
</organism>
<dbReference type="RefSeq" id="WP_142079305.1">
    <property type="nucleotide sequence ID" value="NZ_VFPT01000001.1"/>
</dbReference>
<sequence>MALRLNAVKGAAICICFLLASCAKEDHQSSVLVKSENRTIKMNPHHKSFKEVRSHTLNGNKKDAEGVKRSLTEYGNAVTETEASVVEVLHKALMRLALKFLLLIS</sequence>
<comment type="caution">
    <text evidence="1">The sequence shown here is derived from an EMBL/GenBank/DDBJ whole genome shotgun (WGS) entry which is preliminary data.</text>
</comment>
<gene>
    <name evidence="1" type="ORF">BD293_0068</name>
</gene>
<keyword evidence="2" id="KW-1185">Reference proteome</keyword>
<evidence type="ECO:0000313" key="1">
    <source>
        <dbReference type="EMBL" id="TQM91514.1"/>
    </source>
</evidence>
<protein>
    <recommendedName>
        <fullName evidence="3">Lipoprotein</fullName>
    </recommendedName>
</protein>